<name>A0A0P0XQE5_ORYSJ</name>
<evidence type="ECO:0000313" key="2">
    <source>
        <dbReference type="EMBL" id="BAT09453.1"/>
    </source>
</evidence>
<reference evidence="3" key="1">
    <citation type="journal article" date="2005" name="Nature">
        <title>The map-based sequence of the rice genome.</title>
        <authorList>
            <consortium name="International rice genome sequencing project (IRGSP)"/>
            <person name="Matsumoto T."/>
            <person name="Wu J."/>
            <person name="Kanamori H."/>
            <person name="Katayose Y."/>
            <person name="Fujisawa M."/>
            <person name="Namiki N."/>
            <person name="Mizuno H."/>
            <person name="Yamamoto K."/>
            <person name="Antonio B.A."/>
            <person name="Baba T."/>
            <person name="Sakata K."/>
            <person name="Nagamura Y."/>
            <person name="Aoki H."/>
            <person name="Arikawa K."/>
            <person name="Arita K."/>
            <person name="Bito T."/>
            <person name="Chiden Y."/>
            <person name="Fujitsuka N."/>
            <person name="Fukunaka R."/>
            <person name="Hamada M."/>
            <person name="Harada C."/>
            <person name="Hayashi A."/>
            <person name="Hijishita S."/>
            <person name="Honda M."/>
            <person name="Hosokawa S."/>
            <person name="Ichikawa Y."/>
            <person name="Idonuma A."/>
            <person name="Iijima M."/>
            <person name="Ikeda M."/>
            <person name="Ikeno M."/>
            <person name="Ito K."/>
            <person name="Ito S."/>
            <person name="Ito T."/>
            <person name="Ito Y."/>
            <person name="Ito Y."/>
            <person name="Iwabuchi A."/>
            <person name="Kamiya K."/>
            <person name="Karasawa W."/>
            <person name="Kurita K."/>
            <person name="Katagiri S."/>
            <person name="Kikuta A."/>
            <person name="Kobayashi H."/>
            <person name="Kobayashi N."/>
            <person name="Machita K."/>
            <person name="Maehara T."/>
            <person name="Masukawa M."/>
            <person name="Mizubayashi T."/>
            <person name="Mukai Y."/>
            <person name="Nagasaki H."/>
            <person name="Nagata Y."/>
            <person name="Naito S."/>
            <person name="Nakashima M."/>
            <person name="Nakama Y."/>
            <person name="Nakamichi Y."/>
            <person name="Nakamura M."/>
            <person name="Meguro A."/>
            <person name="Negishi M."/>
            <person name="Ohta I."/>
            <person name="Ohta T."/>
            <person name="Okamoto M."/>
            <person name="Ono N."/>
            <person name="Saji S."/>
            <person name="Sakaguchi M."/>
            <person name="Sakai K."/>
            <person name="Shibata M."/>
            <person name="Shimokawa T."/>
            <person name="Song J."/>
            <person name="Takazaki Y."/>
            <person name="Terasawa K."/>
            <person name="Tsugane M."/>
            <person name="Tsuji K."/>
            <person name="Ueda S."/>
            <person name="Waki K."/>
            <person name="Yamagata H."/>
            <person name="Yamamoto M."/>
            <person name="Yamamoto S."/>
            <person name="Yamane H."/>
            <person name="Yoshiki S."/>
            <person name="Yoshihara R."/>
            <person name="Yukawa K."/>
            <person name="Zhong H."/>
            <person name="Yano M."/>
            <person name="Yuan Q."/>
            <person name="Ouyang S."/>
            <person name="Liu J."/>
            <person name="Jones K.M."/>
            <person name="Gansberger K."/>
            <person name="Moffat K."/>
            <person name="Hill J."/>
            <person name="Bera J."/>
            <person name="Fadrosh D."/>
            <person name="Jin S."/>
            <person name="Johri S."/>
            <person name="Kim M."/>
            <person name="Overton L."/>
            <person name="Reardon M."/>
            <person name="Tsitrin T."/>
            <person name="Vuong H."/>
            <person name="Weaver B."/>
            <person name="Ciecko A."/>
            <person name="Tallon L."/>
            <person name="Jackson J."/>
            <person name="Pai G."/>
            <person name="Aken S.V."/>
            <person name="Utterback T."/>
            <person name="Reidmuller S."/>
            <person name="Feldblyum T."/>
            <person name="Hsiao J."/>
            <person name="Zismann V."/>
            <person name="Iobst S."/>
            <person name="de Vazeille A.R."/>
            <person name="Buell C.R."/>
            <person name="Ying K."/>
            <person name="Li Y."/>
            <person name="Lu T."/>
            <person name="Huang Y."/>
            <person name="Zhao Q."/>
            <person name="Feng Q."/>
            <person name="Zhang L."/>
            <person name="Zhu J."/>
            <person name="Weng Q."/>
            <person name="Mu J."/>
            <person name="Lu Y."/>
            <person name="Fan D."/>
            <person name="Liu Y."/>
            <person name="Guan J."/>
            <person name="Zhang Y."/>
            <person name="Yu S."/>
            <person name="Liu X."/>
            <person name="Zhang Y."/>
            <person name="Hong G."/>
            <person name="Han B."/>
            <person name="Choisne N."/>
            <person name="Demange N."/>
            <person name="Orjeda G."/>
            <person name="Samain S."/>
            <person name="Cattolico L."/>
            <person name="Pelletier E."/>
            <person name="Couloux A."/>
            <person name="Segurens B."/>
            <person name="Wincker P."/>
            <person name="D'Hont A."/>
            <person name="Scarpelli C."/>
            <person name="Weissenbach J."/>
            <person name="Salanoubat M."/>
            <person name="Quetier F."/>
            <person name="Yu Y."/>
            <person name="Kim H.R."/>
            <person name="Rambo T."/>
            <person name="Currie J."/>
            <person name="Collura K."/>
            <person name="Luo M."/>
            <person name="Yang T."/>
            <person name="Ammiraju J.S.S."/>
            <person name="Engler F."/>
            <person name="Soderlund C."/>
            <person name="Wing R.A."/>
            <person name="Palmer L.E."/>
            <person name="de la Bastide M."/>
            <person name="Spiegel L."/>
            <person name="Nascimento L."/>
            <person name="Zutavern T."/>
            <person name="O'Shaughnessy A."/>
            <person name="Dike S."/>
            <person name="Dedhia N."/>
            <person name="Preston R."/>
            <person name="Balija V."/>
            <person name="McCombie W.R."/>
            <person name="Chow T."/>
            <person name="Chen H."/>
            <person name="Chung M."/>
            <person name="Chen C."/>
            <person name="Shaw J."/>
            <person name="Wu H."/>
            <person name="Hsiao K."/>
            <person name="Chao Y."/>
            <person name="Chu M."/>
            <person name="Cheng C."/>
            <person name="Hour A."/>
            <person name="Lee P."/>
            <person name="Lin S."/>
            <person name="Lin Y."/>
            <person name="Liou J."/>
            <person name="Liu S."/>
            <person name="Hsing Y."/>
            <person name="Raghuvanshi S."/>
            <person name="Mohanty A."/>
            <person name="Bharti A.K."/>
            <person name="Gaur A."/>
            <person name="Gupta V."/>
            <person name="Kumar D."/>
            <person name="Ravi V."/>
            <person name="Vij S."/>
            <person name="Kapur A."/>
            <person name="Khurana P."/>
            <person name="Khurana P."/>
            <person name="Khurana J.P."/>
            <person name="Tyagi A.K."/>
            <person name="Gaikwad K."/>
            <person name="Singh A."/>
            <person name="Dalal V."/>
            <person name="Srivastava S."/>
            <person name="Dixit A."/>
            <person name="Pal A.K."/>
            <person name="Ghazi I.A."/>
            <person name="Yadav M."/>
            <person name="Pandit A."/>
            <person name="Bhargava A."/>
            <person name="Sureshbabu K."/>
            <person name="Batra K."/>
            <person name="Sharma T.R."/>
            <person name="Mohapatra T."/>
            <person name="Singh N.K."/>
            <person name="Messing J."/>
            <person name="Nelson A.B."/>
            <person name="Fuks G."/>
            <person name="Kavchok S."/>
            <person name="Keizer G."/>
            <person name="Linton E."/>
            <person name="Llaca V."/>
            <person name="Song R."/>
            <person name="Tanyolac B."/>
            <person name="Young S."/>
            <person name="Ho-Il K."/>
            <person name="Hahn J.H."/>
            <person name="Sangsakoo G."/>
            <person name="Vanavichit A."/>
            <person name="de Mattos Luiz.A.T."/>
            <person name="Zimmer P.D."/>
            <person name="Malone G."/>
            <person name="Dellagostin O."/>
            <person name="de Oliveira A.C."/>
            <person name="Bevan M."/>
            <person name="Bancroft I."/>
            <person name="Minx P."/>
            <person name="Cordum H."/>
            <person name="Wilson R."/>
            <person name="Cheng Z."/>
            <person name="Jin W."/>
            <person name="Jiang J."/>
            <person name="Leong S.A."/>
            <person name="Iwama H."/>
            <person name="Gojobori T."/>
            <person name="Itoh T."/>
            <person name="Niimura Y."/>
            <person name="Fujii Y."/>
            <person name="Habara T."/>
            <person name="Sakai H."/>
            <person name="Sato Y."/>
            <person name="Wilson G."/>
            <person name="Kumar K."/>
            <person name="McCouch S."/>
            <person name="Juretic N."/>
            <person name="Hoen D."/>
            <person name="Wright S."/>
            <person name="Bruskiewich R."/>
            <person name="Bureau T."/>
            <person name="Miyao A."/>
            <person name="Hirochika H."/>
            <person name="Nishikawa T."/>
            <person name="Kadowaki K."/>
            <person name="Sugiura M."/>
            <person name="Burr B."/>
            <person name="Sasaki T."/>
        </authorList>
    </citation>
    <scope>NUCLEOTIDE SEQUENCE [LARGE SCALE GENOMIC DNA]</scope>
    <source>
        <strain evidence="3">cv. Nipponbare</strain>
    </source>
</reference>
<evidence type="ECO:0000313" key="3">
    <source>
        <dbReference type="Proteomes" id="UP000059680"/>
    </source>
</evidence>
<feature type="region of interest" description="Disordered" evidence="1">
    <location>
        <begin position="1"/>
        <end position="29"/>
    </location>
</feature>
<protein>
    <submittedName>
        <fullName evidence="2">Os09g0565750 protein</fullName>
    </submittedName>
</protein>
<dbReference type="EMBL" id="AP014965">
    <property type="protein sequence ID" value="BAT09453.1"/>
    <property type="molecule type" value="Genomic_DNA"/>
</dbReference>
<proteinExistence type="predicted"/>
<feature type="compositionally biased region" description="Basic residues" evidence="1">
    <location>
        <begin position="107"/>
        <end position="117"/>
    </location>
</feature>
<dbReference type="InParanoid" id="A0A0P0XQE5"/>
<dbReference type="PaxDb" id="39947-A0A0P0XQE5"/>
<keyword evidence="3" id="KW-1185">Reference proteome</keyword>
<dbReference type="AlphaFoldDB" id="A0A0P0XQE5"/>
<accession>A0A0P0XQE5</accession>
<feature type="region of interest" description="Disordered" evidence="1">
    <location>
        <begin position="91"/>
        <end position="117"/>
    </location>
</feature>
<reference evidence="2 3" key="2">
    <citation type="journal article" date="2013" name="Plant Cell Physiol.">
        <title>Rice Annotation Project Database (RAP-DB): an integrative and interactive database for rice genomics.</title>
        <authorList>
            <person name="Sakai H."/>
            <person name="Lee S.S."/>
            <person name="Tanaka T."/>
            <person name="Numa H."/>
            <person name="Kim J."/>
            <person name="Kawahara Y."/>
            <person name="Wakimoto H."/>
            <person name="Yang C.C."/>
            <person name="Iwamoto M."/>
            <person name="Abe T."/>
            <person name="Yamada Y."/>
            <person name="Muto A."/>
            <person name="Inokuchi H."/>
            <person name="Ikemura T."/>
            <person name="Matsumoto T."/>
            <person name="Sasaki T."/>
            <person name="Itoh T."/>
        </authorList>
    </citation>
    <scope>NUCLEOTIDE SEQUENCE [LARGE SCALE GENOMIC DNA]</scope>
    <source>
        <strain evidence="3">cv. Nipponbare</strain>
    </source>
</reference>
<organism evidence="2 3">
    <name type="scientific">Oryza sativa subsp. japonica</name>
    <name type="common">Rice</name>
    <dbReference type="NCBI Taxonomy" id="39947"/>
    <lineage>
        <taxon>Eukaryota</taxon>
        <taxon>Viridiplantae</taxon>
        <taxon>Streptophyta</taxon>
        <taxon>Embryophyta</taxon>
        <taxon>Tracheophyta</taxon>
        <taxon>Spermatophyta</taxon>
        <taxon>Magnoliopsida</taxon>
        <taxon>Liliopsida</taxon>
        <taxon>Poales</taxon>
        <taxon>Poaceae</taxon>
        <taxon>BOP clade</taxon>
        <taxon>Oryzoideae</taxon>
        <taxon>Oryzeae</taxon>
        <taxon>Oryzinae</taxon>
        <taxon>Oryza</taxon>
        <taxon>Oryza sativa</taxon>
    </lineage>
</organism>
<evidence type="ECO:0000256" key="1">
    <source>
        <dbReference type="SAM" id="MobiDB-lite"/>
    </source>
</evidence>
<dbReference type="Proteomes" id="UP000059680">
    <property type="component" value="Chromosome 9"/>
</dbReference>
<sequence length="117" mass="12288">MGAGERSVMVSGRGRLETGSRSRSSGGAAWSARAGLMLLLLSPFTRGTRRMAAQVACQWAREKGVAHGGRTAVDLGMWAGRSAGEVSILRRSPEARRARRGVGGGKGPRRAARRGEG</sequence>
<reference evidence="2 3" key="3">
    <citation type="journal article" date="2013" name="Rice">
        <title>Improvement of the Oryza sativa Nipponbare reference genome using next generation sequence and optical map data.</title>
        <authorList>
            <person name="Kawahara Y."/>
            <person name="de la Bastide M."/>
            <person name="Hamilton J.P."/>
            <person name="Kanamori H."/>
            <person name="McCombie W.R."/>
            <person name="Ouyang S."/>
            <person name="Schwartz D.C."/>
            <person name="Tanaka T."/>
            <person name="Wu J."/>
            <person name="Zhou S."/>
            <person name="Childs K.L."/>
            <person name="Davidson R.M."/>
            <person name="Lin H."/>
            <person name="Quesada-Ocampo L."/>
            <person name="Vaillancourt B."/>
            <person name="Sakai H."/>
            <person name="Lee S.S."/>
            <person name="Kim J."/>
            <person name="Numa H."/>
            <person name="Itoh T."/>
            <person name="Buell C.R."/>
            <person name="Matsumoto T."/>
        </authorList>
    </citation>
    <scope>NUCLEOTIDE SEQUENCE [LARGE SCALE GENOMIC DNA]</scope>
    <source>
        <strain evidence="3">cv. Nipponbare</strain>
    </source>
</reference>
<gene>
    <name evidence="2" type="ordered locus">Os09g0565750</name>
    <name evidence="2" type="ORF">OSNPB_090565750</name>
</gene>